<accession>A0A3T0EA42</accession>
<dbReference type="PANTHER" id="PTHR43356">
    <property type="entry name" value="PHOSPHATE ACETYLTRANSFERASE"/>
    <property type="match status" value="1"/>
</dbReference>
<dbReference type="Pfam" id="PF01515">
    <property type="entry name" value="PTA_PTB"/>
    <property type="match status" value="1"/>
</dbReference>
<gene>
    <name evidence="1" type="ORF">X907_1608</name>
</gene>
<dbReference type="EMBL" id="CP018911">
    <property type="protein sequence ID" value="AZU04140.1"/>
    <property type="molecule type" value="Genomic_DNA"/>
</dbReference>
<dbReference type="InterPro" id="IPR050500">
    <property type="entry name" value="Phos_Acetyltrans/Butyryltrans"/>
</dbReference>
<dbReference type="InterPro" id="IPR002539">
    <property type="entry name" value="MaoC-like_dom"/>
</dbReference>
<reference evidence="1 2" key="1">
    <citation type="submission" date="2016-12" db="EMBL/GenBank/DDBJ databases">
        <title>The genome of dimorphic prosthecate Glycocaulis alkaliphilus 6b-8t, isolated from crude oil dictates its adaptability in petroleum environments.</title>
        <authorList>
            <person name="Wu X.-L."/>
            <person name="Geng S."/>
        </authorList>
    </citation>
    <scope>NUCLEOTIDE SEQUENCE [LARGE SCALE GENOMIC DNA]</scope>
    <source>
        <strain evidence="1 2">6B-8</strain>
    </source>
</reference>
<keyword evidence="2" id="KW-1185">Reference proteome</keyword>
<organism evidence="1 2">
    <name type="scientific">Glycocaulis alkaliphilus</name>
    <dbReference type="NCBI Taxonomy" id="1434191"/>
    <lineage>
        <taxon>Bacteria</taxon>
        <taxon>Pseudomonadati</taxon>
        <taxon>Pseudomonadota</taxon>
        <taxon>Alphaproteobacteria</taxon>
        <taxon>Maricaulales</taxon>
        <taxon>Maricaulaceae</taxon>
        <taxon>Glycocaulis</taxon>
    </lineage>
</organism>
<proteinExistence type="predicted"/>
<dbReference type="NCBIfam" id="NF006045">
    <property type="entry name" value="PRK08190.1"/>
    <property type="match status" value="1"/>
</dbReference>
<dbReference type="Pfam" id="PF01575">
    <property type="entry name" value="MaoC_dehydratas"/>
    <property type="match status" value="1"/>
</dbReference>
<protein>
    <submittedName>
        <fullName evidence="1">Bifunctional enoyl-CoA hydratase/phosphate acetyltransferase</fullName>
    </submittedName>
</protein>
<keyword evidence="1" id="KW-0808">Transferase</keyword>
<dbReference type="KEGG" id="gak:X907_1608"/>
<evidence type="ECO:0000313" key="1">
    <source>
        <dbReference type="EMBL" id="AZU04140.1"/>
    </source>
</evidence>
<dbReference type="PANTHER" id="PTHR43356:SF2">
    <property type="entry name" value="PHOSPHATE ACETYLTRANSFERASE"/>
    <property type="match status" value="1"/>
</dbReference>
<dbReference type="Proteomes" id="UP000286954">
    <property type="component" value="Chromosome"/>
</dbReference>
<sequence length="469" mass="49359">MADAEILPDDGPLQSLTFDEIEPGMSAELRRVFREEDALLFAAVSGEMDPLHLNRSVAESVPFKDVIAPGMWAAALISSVIGTRLPGPGTAYLRQELRFVRPVAIGEASHVRVSVAQKRADDRSIVLDCVCADEAGNVAAEGRVEVRPPSEKLHIARGQRPEAFIHEQGDRLKKLIARAAALAPLRAAVTHPVDTLSLSGVLGAAEAGLIVPVLVGPKHRIDKAAAELGADLSGIEIIDTPHSHASAARAVALINEGGAHMLIKGAIHTHEFLEPVVARQGGLRREERMSHVYVMDVPAYPKLLLVTDAALNITPDLMCKADMAQNAINLARAMGIDTPKLAILAAVEEVSPRMQATLDAAALCKMAERGQIKGGLLDGPLAFDNAISPRAAKAKGIVSQVAGDPDILLAPDLGAANMLAKQLDYLAGAVAAGVVMGAKVPIVLPSRSEEAMSRIAACALARLVADHQA</sequence>
<dbReference type="CDD" id="cd03449">
    <property type="entry name" value="R_hydratase"/>
    <property type="match status" value="1"/>
</dbReference>
<name>A0A3T0EA42_9PROT</name>
<dbReference type="NCBIfam" id="NF008852">
    <property type="entry name" value="PRK11890.1"/>
    <property type="match status" value="1"/>
</dbReference>
<dbReference type="AlphaFoldDB" id="A0A3T0EA42"/>
<dbReference type="GO" id="GO:0016746">
    <property type="term" value="F:acyltransferase activity"/>
    <property type="evidence" value="ECO:0007669"/>
    <property type="project" value="InterPro"/>
</dbReference>
<dbReference type="OrthoDB" id="9800237at2"/>
<dbReference type="InterPro" id="IPR002505">
    <property type="entry name" value="PTA_PTB"/>
</dbReference>
<dbReference type="SUPFAM" id="SSF54637">
    <property type="entry name" value="Thioesterase/thiol ester dehydrase-isomerase"/>
    <property type="match status" value="1"/>
</dbReference>
<dbReference type="Gene3D" id="3.40.718.10">
    <property type="entry name" value="Isopropylmalate Dehydrogenase"/>
    <property type="match status" value="1"/>
</dbReference>
<dbReference type="Gene3D" id="3.10.129.10">
    <property type="entry name" value="Hotdog Thioesterase"/>
    <property type="match status" value="1"/>
</dbReference>
<dbReference type="RefSeq" id="WP_127566852.1">
    <property type="nucleotide sequence ID" value="NZ_BMFB01000003.1"/>
</dbReference>
<evidence type="ECO:0000313" key="2">
    <source>
        <dbReference type="Proteomes" id="UP000286954"/>
    </source>
</evidence>
<dbReference type="InterPro" id="IPR029069">
    <property type="entry name" value="HotDog_dom_sf"/>
</dbReference>
<dbReference type="SUPFAM" id="SSF53659">
    <property type="entry name" value="Isocitrate/Isopropylmalate dehydrogenase-like"/>
    <property type="match status" value="1"/>
</dbReference>